<evidence type="ECO:0000313" key="2">
    <source>
        <dbReference type="Proteomes" id="UP000269097"/>
    </source>
</evidence>
<name>A0A3G3K198_9BACL</name>
<dbReference type="AlphaFoldDB" id="A0A3G3K198"/>
<gene>
    <name evidence="1" type="ORF">EAV92_18180</name>
</gene>
<organism evidence="1 2">
    <name type="scientific">Cohnella candidum</name>
    <dbReference type="NCBI Taxonomy" id="2674991"/>
    <lineage>
        <taxon>Bacteria</taxon>
        <taxon>Bacillati</taxon>
        <taxon>Bacillota</taxon>
        <taxon>Bacilli</taxon>
        <taxon>Bacillales</taxon>
        <taxon>Paenibacillaceae</taxon>
        <taxon>Cohnella</taxon>
    </lineage>
</organism>
<dbReference type="CDD" id="cd10451">
    <property type="entry name" value="GIY-YIG_LuxR_like"/>
    <property type="match status" value="1"/>
</dbReference>
<proteinExistence type="predicted"/>
<dbReference type="EMBL" id="CP033433">
    <property type="protein sequence ID" value="AYQ74324.1"/>
    <property type="molecule type" value="Genomic_DNA"/>
</dbReference>
<accession>A0A3G3K198</accession>
<evidence type="ECO:0000313" key="1">
    <source>
        <dbReference type="EMBL" id="AYQ74324.1"/>
    </source>
</evidence>
<dbReference type="SUPFAM" id="SSF82771">
    <property type="entry name" value="GIY-YIG endonuclease"/>
    <property type="match status" value="1"/>
</dbReference>
<dbReference type="InterPro" id="IPR035901">
    <property type="entry name" value="GIY-YIG_endonuc_sf"/>
</dbReference>
<dbReference type="RefSeq" id="WP_123042405.1">
    <property type="nucleotide sequence ID" value="NZ_CP033433.1"/>
</dbReference>
<sequence>MTIEKQRKKELSNAFAQSFRPMGIFQIRNLENGKIFVGSAMDLNGMRNRVTFMGGLEPPFHELKEDWRKYGGGRFVFEVLDELKPLEDAQPTPEELAKCRKELEGLLELWLEKLQPYGDQGYNKQKTKS</sequence>
<dbReference type="KEGG" id="coh:EAV92_18180"/>
<protein>
    <submittedName>
        <fullName evidence="1">GIY-YIG nuclease family protein</fullName>
    </submittedName>
</protein>
<dbReference type="Gene3D" id="3.40.1440.10">
    <property type="entry name" value="GIY-YIG endonuclease"/>
    <property type="match status" value="1"/>
</dbReference>
<keyword evidence="2" id="KW-1185">Reference proteome</keyword>
<dbReference type="Proteomes" id="UP000269097">
    <property type="component" value="Chromosome"/>
</dbReference>
<reference evidence="1 2" key="1">
    <citation type="submission" date="2018-10" db="EMBL/GenBank/DDBJ databases">
        <title>Genome Sequence of Cohnella sp.</title>
        <authorList>
            <person name="Srinivasan S."/>
            <person name="Kim M.K."/>
        </authorList>
    </citation>
    <scope>NUCLEOTIDE SEQUENCE [LARGE SCALE GENOMIC DNA]</scope>
    <source>
        <strain evidence="1 2">18JY8-7</strain>
    </source>
</reference>